<evidence type="ECO:0000256" key="5">
    <source>
        <dbReference type="ARBA" id="ARBA00022777"/>
    </source>
</evidence>
<keyword evidence="4" id="KW-0547">Nucleotide-binding</keyword>
<gene>
    <name evidence="9" type="ORF">NCTC13149_01177</name>
</gene>
<dbReference type="RefSeq" id="WP_019034330.1">
    <property type="nucleotide sequence ID" value="NZ_UGSZ01000001.1"/>
</dbReference>
<evidence type="ECO:0000256" key="2">
    <source>
        <dbReference type="ARBA" id="ARBA00012438"/>
    </source>
</evidence>
<protein>
    <recommendedName>
        <fullName evidence="2">histidine kinase</fullName>
        <ecNumber evidence="2">2.7.13.3</ecNumber>
    </recommendedName>
</protein>
<reference evidence="9 10" key="1">
    <citation type="submission" date="2018-06" db="EMBL/GenBank/DDBJ databases">
        <authorList>
            <consortium name="Pathogen Informatics"/>
            <person name="Doyle S."/>
        </authorList>
    </citation>
    <scope>NUCLEOTIDE SEQUENCE [LARGE SCALE GENOMIC DNA]</scope>
    <source>
        <strain evidence="9 10">NCTC13149</strain>
    </source>
</reference>
<keyword evidence="6" id="KW-0067">ATP-binding</keyword>
<dbReference type="PANTHER" id="PTHR44936:SF10">
    <property type="entry name" value="SENSOR PROTEIN RSTB"/>
    <property type="match status" value="1"/>
</dbReference>
<sequence>MSNFTIDARTIFQIGRESIESVTLAVSEVIKNSYDADASFCHIRIEENKLIFHDNGTGMSYDGLENNWLRIGTDNKIKKPFTNKGRRKIGEKGIGRFALNRIGNIVEIYTKTSLESSYLKINFNEFERGENLQDISVNLEPTIINKNINELLGDHGTIIVITDLLEEWDEALVEKIQLECSKLTSLNKSYLMLENNELIFNKEKIQKIKKEQNDDIFEIKLFNEKYPNKELEETKRLEEYLNYSLFRMKLKIDTSSMEYIYTFSFHPYEGMDVVKKGDRIESGKDIITDIDKRGATPLAKRDIDLGEIEVELFAYDFSALVNKFSPLKKITPLKQVVKQNGGVRVYRDGQRVYNYGELGIDWLELDSRRVNRPGRFLSNNVLVGNVYLNRNDSVILEEKTNREGFIANAGYQQFKKIIQSVVFEFSSKVEDVKYLIKKYLGDPKVTIDYDDTIDTLSQKIDSIAEINEEDKKELHDGLFLVRKQLNFIKDVMLNTSIEVMDYLSIMHDLEKKLERMKELIENQDYGNSLVELINETNNLVIRQNDLIRDKSKKIYCLNELLINIMYRARYKFRANEVQVLEDYTETQGEHIKINKSSLIRIFDNLINNSLYWRMGQDDKIKVSTKKTNRFIEVVFEDNGSGFKGDLEYLKEPFVTKKPGNEGLGLGLFIVGELMKNQNGKFEISNNSSIKEGSAQVRLIFPREDKDDN</sequence>
<keyword evidence="3" id="KW-0808">Transferase</keyword>
<dbReference type="Proteomes" id="UP000255517">
    <property type="component" value="Unassembled WGS sequence"/>
</dbReference>
<comment type="catalytic activity">
    <reaction evidence="1">
        <text>ATP + protein L-histidine = ADP + protein N-phospho-L-histidine.</text>
        <dbReference type="EC" id="2.7.13.3"/>
    </reaction>
</comment>
<dbReference type="PANTHER" id="PTHR44936">
    <property type="entry name" value="SENSOR PROTEIN CREC"/>
    <property type="match status" value="1"/>
</dbReference>
<dbReference type="Pfam" id="PF13589">
    <property type="entry name" value="HATPase_c_3"/>
    <property type="match status" value="1"/>
</dbReference>
<evidence type="ECO:0000256" key="1">
    <source>
        <dbReference type="ARBA" id="ARBA00000085"/>
    </source>
</evidence>
<name>A0A379C5H7_9FIRM</name>
<dbReference type="Gene3D" id="3.30.565.10">
    <property type="entry name" value="Histidine kinase-like ATPase, C-terminal domain"/>
    <property type="match status" value="2"/>
</dbReference>
<accession>A0A379C5H7</accession>
<dbReference type="InterPro" id="IPR003594">
    <property type="entry name" value="HATPase_dom"/>
</dbReference>
<keyword evidence="5" id="KW-0418">Kinase</keyword>
<evidence type="ECO:0000256" key="7">
    <source>
        <dbReference type="ARBA" id="ARBA00023012"/>
    </source>
</evidence>
<dbReference type="Pfam" id="PF02518">
    <property type="entry name" value="HATPase_c"/>
    <property type="match status" value="1"/>
</dbReference>
<keyword evidence="7" id="KW-0902">Two-component regulatory system</keyword>
<evidence type="ECO:0000313" key="10">
    <source>
        <dbReference type="Proteomes" id="UP000255517"/>
    </source>
</evidence>
<dbReference type="GO" id="GO:0004673">
    <property type="term" value="F:protein histidine kinase activity"/>
    <property type="evidence" value="ECO:0007669"/>
    <property type="project" value="UniProtKB-EC"/>
</dbReference>
<proteinExistence type="predicted"/>
<dbReference type="GO" id="GO:0005524">
    <property type="term" value="F:ATP binding"/>
    <property type="evidence" value="ECO:0007669"/>
    <property type="project" value="UniProtKB-KW"/>
</dbReference>
<feature type="domain" description="Histidine kinase" evidence="8">
    <location>
        <begin position="504"/>
        <end position="704"/>
    </location>
</feature>
<dbReference type="EC" id="2.7.13.3" evidence="2"/>
<dbReference type="PROSITE" id="PS50109">
    <property type="entry name" value="HIS_KIN"/>
    <property type="match status" value="1"/>
</dbReference>
<dbReference type="InterPro" id="IPR005467">
    <property type="entry name" value="His_kinase_dom"/>
</dbReference>
<dbReference type="SUPFAM" id="SSF55874">
    <property type="entry name" value="ATPase domain of HSP90 chaperone/DNA topoisomerase II/histidine kinase"/>
    <property type="match status" value="2"/>
</dbReference>
<evidence type="ECO:0000256" key="3">
    <source>
        <dbReference type="ARBA" id="ARBA00022679"/>
    </source>
</evidence>
<evidence type="ECO:0000259" key="8">
    <source>
        <dbReference type="PROSITE" id="PS50109"/>
    </source>
</evidence>
<dbReference type="AlphaFoldDB" id="A0A379C5H7"/>
<evidence type="ECO:0000256" key="6">
    <source>
        <dbReference type="ARBA" id="ARBA00022840"/>
    </source>
</evidence>
<dbReference type="EMBL" id="UGSZ01000001">
    <property type="protein sequence ID" value="SUB57339.1"/>
    <property type="molecule type" value="Genomic_DNA"/>
</dbReference>
<evidence type="ECO:0000256" key="4">
    <source>
        <dbReference type="ARBA" id="ARBA00022741"/>
    </source>
</evidence>
<dbReference type="SMART" id="SM00387">
    <property type="entry name" value="HATPase_c"/>
    <property type="match status" value="1"/>
</dbReference>
<dbReference type="GO" id="GO:0000160">
    <property type="term" value="P:phosphorelay signal transduction system"/>
    <property type="evidence" value="ECO:0007669"/>
    <property type="project" value="UniProtKB-KW"/>
</dbReference>
<organism evidence="9 10">
    <name type="scientific">Peptoniphilus lacrimalis</name>
    <dbReference type="NCBI Taxonomy" id="33031"/>
    <lineage>
        <taxon>Bacteria</taxon>
        <taxon>Bacillati</taxon>
        <taxon>Bacillota</taxon>
        <taxon>Tissierellia</taxon>
        <taxon>Tissierellales</taxon>
        <taxon>Peptoniphilaceae</taxon>
        <taxon>Peptoniphilus</taxon>
    </lineage>
</organism>
<dbReference type="STRING" id="1122949.GCA_000378725_00305"/>
<dbReference type="InterPro" id="IPR050980">
    <property type="entry name" value="2C_sensor_his_kinase"/>
</dbReference>
<evidence type="ECO:0000313" key="9">
    <source>
        <dbReference type="EMBL" id="SUB57339.1"/>
    </source>
</evidence>
<dbReference type="InterPro" id="IPR036890">
    <property type="entry name" value="HATPase_C_sf"/>
</dbReference>